<dbReference type="Pfam" id="PF13692">
    <property type="entry name" value="Glyco_trans_1_4"/>
    <property type="match status" value="1"/>
</dbReference>
<protein>
    <submittedName>
        <fullName evidence="2">Glycosyltransferase involved in cell wall biosynthesis</fullName>
    </submittedName>
</protein>
<feature type="transmembrane region" description="Helical" evidence="1">
    <location>
        <begin position="269"/>
        <end position="293"/>
    </location>
</feature>
<reference evidence="2 3" key="1">
    <citation type="submission" date="2020-08" db="EMBL/GenBank/DDBJ databases">
        <title>Genomic Encyclopedia of Type Strains, Phase IV (KMG-IV): sequencing the most valuable type-strain genomes for metagenomic binning, comparative biology and taxonomic classification.</title>
        <authorList>
            <person name="Goeker M."/>
        </authorList>
    </citation>
    <scope>NUCLEOTIDE SEQUENCE [LARGE SCALE GENOMIC DNA]</scope>
    <source>
        <strain evidence="2 3">YC6723</strain>
    </source>
</reference>
<sequence length="377" mass="40501">MRTIVLQRTVPHYRFALFDRLHDELGWVVATGGAGDAHGLHVPDADPPWLHRFAIRRHRARQYRATVPVDAILAALAPDAIVAEFSPQMSSSWRLSADRLLGRGGPRRLAYWSQGANVERGFRSPADLGAQALRLALMAPADAHLCYDGAGAAFLHRWLPASPPVFVAHNTLDPATLPGRGIDTSPADPAAAHLLFVGRLTRDKAVPDLVRAFALALADAPRLRLTIVGDGPDMAAVRTAAAPLGDAVRITGEVYDADELARYFQSASALVYAGGIGLAAVNALLYGVPVVLYDHPGADRRHHPEHGNIVDGVTGVRVAPTTLRALADQLVAIARASVPLRPAMRADIERYVAANLSLDRMVDGFRALDAHLRSIAR</sequence>
<gene>
    <name evidence="2" type="ORF">GGQ80_001792</name>
</gene>
<evidence type="ECO:0000313" key="3">
    <source>
        <dbReference type="Proteomes" id="UP000529795"/>
    </source>
</evidence>
<dbReference type="EMBL" id="JACIEV010000004">
    <property type="protein sequence ID" value="MBB4153886.1"/>
    <property type="molecule type" value="Genomic_DNA"/>
</dbReference>
<keyword evidence="1" id="KW-1133">Transmembrane helix</keyword>
<keyword evidence="1" id="KW-0472">Membrane</keyword>
<dbReference type="GO" id="GO:0016740">
    <property type="term" value="F:transferase activity"/>
    <property type="evidence" value="ECO:0007669"/>
    <property type="project" value="UniProtKB-KW"/>
</dbReference>
<accession>A0A840FCB5</accession>
<dbReference type="Gene3D" id="3.40.50.2000">
    <property type="entry name" value="Glycogen Phosphorylase B"/>
    <property type="match status" value="1"/>
</dbReference>
<keyword evidence="2" id="KW-0808">Transferase</keyword>
<dbReference type="PANTHER" id="PTHR12526">
    <property type="entry name" value="GLYCOSYLTRANSFERASE"/>
    <property type="match status" value="1"/>
</dbReference>
<evidence type="ECO:0000256" key="1">
    <source>
        <dbReference type="SAM" id="Phobius"/>
    </source>
</evidence>
<keyword evidence="3" id="KW-1185">Reference proteome</keyword>
<dbReference type="RefSeq" id="WP_183983872.1">
    <property type="nucleotide sequence ID" value="NZ_JACIEV010000004.1"/>
</dbReference>
<name>A0A840FCB5_9SPHN</name>
<dbReference type="Proteomes" id="UP000529795">
    <property type="component" value="Unassembled WGS sequence"/>
</dbReference>
<dbReference type="AlphaFoldDB" id="A0A840FCB5"/>
<keyword evidence="1" id="KW-0812">Transmembrane</keyword>
<dbReference type="CDD" id="cd03801">
    <property type="entry name" value="GT4_PimA-like"/>
    <property type="match status" value="1"/>
</dbReference>
<comment type="caution">
    <text evidence="2">The sequence shown here is derived from an EMBL/GenBank/DDBJ whole genome shotgun (WGS) entry which is preliminary data.</text>
</comment>
<proteinExistence type="predicted"/>
<dbReference type="SUPFAM" id="SSF53756">
    <property type="entry name" value="UDP-Glycosyltransferase/glycogen phosphorylase"/>
    <property type="match status" value="1"/>
</dbReference>
<evidence type="ECO:0000313" key="2">
    <source>
        <dbReference type="EMBL" id="MBB4153886.1"/>
    </source>
</evidence>
<organism evidence="2 3">
    <name type="scientific">Sphingomonas jinjuensis</name>
    <dbReference type="NCBI Taxonomy" id="535907"/>
    <lineage>
        <taxon>Bacteria</taxon>
        <taxon>Pseudomonadati</taxon>
        <taxon>Pseudomonadota</taxon>
        <taxon>Alphaproteobacteria</taxon>
        <taxon>Sphingomonadales</taxon>
        <taxon>Sphingomonadaceae</taxon>
        <taxon>Sphingomonas</taxon>
    </lineage>
</organism>